<keyword evidence="3" id="KW-1133">Transmembrane helix</keyword>
<evidence type="ECO:0000256" key="2">
    <source>
        <dbReference type="SAM" id="MobiDB-lite"/>
    </source>
</evidence>
<comment type="caution">
    <text evidence="5">The sequence shown here is derived from an EMBL/GenBank/DDBJ whole genome shotgun (WGS) entry which is preliminary data.</text>
</comment>
<reference evidence="5" key="2">
    <citation type="submission" date="2021-09" db="EMBL/GenBank/DDBJ databases">
        <authorList>
            <person name="Jia N."/>
            <person name="Wang J."/>
            <person name="Shi W."/>
            <person name="Du L."/>
            <person name="Sun Y."/>
            <person name="Zhan W."/>
            <person name="Jiang J."/>
            <person name="Wang Q."/>
            <person name="Zhang B."/>
            <person name="Ji P."/>
            <person name="Sakyi L.B."/>
            <person name="Cui X."/>
            <person name="Yuan T."/>
            <person name="Jiang B."/>
            <person name="Yang W."/>
            <person name="Lam T.T.-Y."/>
            <person name="Chang Q."/>
            <person name="Ding S."/>
            <person name="Wang X."/>
            <person name="Zhu J."/>
            <person name="Ruan X."/>
            <person name="Zhao L."/>
            <person name="Wei J."/>
            <person name="Que T."/>
            <person name="Du C."/>
            <person name="Cheng J."/>
            <person name="Dai P."/>
            <person name="Han X."/>
            <person name="Huang E."/>
            <person name="Gao Y."/>
            <person name="Liu J."/>
            <person name="Shao H."/>
            <person name="Ye R."/>
            <person name="Li L."/>
            <person name="Wei W."/>
            <person name="Wang X."/>
            <person name="Wang C."/>
            <person name="Huo Q."/>
            <person name="Li W."/>
            <person name="Guo W."/>
            <person name="Chen H."/>
            <person name="Chen S."/>
            <person name="Zhou L."/>
            <person name="Zhou L."/>
            <person name="Ni X."/>
            <person name="Tian J."/>
            <person name="Zhou Y."/>
            <person name="Sheng Y."/>
            <person name="Liu T."/>
            <person name="Pan Y."/>
            <person name="Xia L."/>
            <person name="Li J."/>
            <person name="Zhao F."/>
            <person name="Cao W."/>
        </authorList>
    </citation>
    <scope>NUCLEOTIDE SEQUENCE</scope>
    <source>
        <strain evidence="5">Rsan-2018</strain>
        <tissue evidence="5">Larvae</tissue>
    </source>
</reference>
<dbReference type="Gene3D" id="3.40.390.10">
    <property type="entry name" value="Collagenase (Catalytic Domain)"/>
    <property type="match status" value="2"/>
</dbReference>
<keyword evidence="3" id="KW-0812">Transmembrane</keyword>
<dbReference type="GO" id="GO:0016485">
    <property type="term" value="P:protein processing"/>
    <property type="evidence" value="ECO:0007669"/>
    <property type="project" value="TreeGrafter"/>
</dbReference>
<name>A0A9D4Q8Z3_RHISA</name>
<dbReference type="SUPFAM" id="SSF55486">
    <property type="entry name" value="Metalloproteases ('zincins'), catalytic domain"/>
    <property type="match status" value="1"/>
</dbReference>
<keyword evidence="6" id="KW-1185">Reference proteome</keyword>
<protein>
    <recommendedName>
        <fullName evidence="4">Peptidase M13 N-terminal domain-containing protein</fullName>
    </recommendedName>
</protein>
<evidence type="ECO:0000313" key="6">
    <source>
        <dbReference type="Proteomes" id="UP000821837"/>
    </source>
</evidence>
<feature type="compositionally biased region" description="Polar residues" evidence="2">
    <location>
        <begin position="1"/>
        <end position="18"/>
    </location>
</feature>
<proteinExistence type="inferred from homology"/>
<sequence>MQQTKNASPTPSSRTPQAKAQKLKKAGSRRTKHGSPESRRSMRQVADERDDFDMRPPDSGVFSPSIPQQTVQGHAQDAGVRVHTARLPHLGRGSPLTRPTDGAPQTGPQRRSPSTTARDTAAAGNLPMSRDGYADVAQSPASHRSGPGSSTFLAWSPRTHSPSSPSGSAAFLRQPAFSSPLLPQDPLYDVTSKRARSIGPLWATLCVLAVVVLAAVVAVAIMKASWYSVAPLSSPCSTHACLAYSTRILASLNESVNPCKSFTRFVCDGWRKAHRSDVWDLQFLHVLDRLTASLKDITVPPTGQNEEQRAAAVYRSCVSLLEGSRDELPAVLKALDDAGIVWPQPSTGADVLYTLLYCSMKLGWDVLLNFYVVANGNGSAVELVAAPGRLFSFPYEKYLRLEAAEDRAAYFEFLAHRLRGNGTVTLTYNQTQGLEEHALATLPYHITSTVRAGSVEGFPDTTDIGLTEAKWMAVLRKLDANLTKVSSLMTTNIRYVNVLLKLWRSYDSDLFHELVSWFTVQVAALFANRELIYNYYDDKYNMGHIYYGIFCAARAMFFSRQALFARYNADVLQGKAGSIARELTLSVRNAFRRRLSNWTYFDENITVVANWSSLATVFSNMEESSEENETRIRGQLPDMTDSFLKNWQHSVLVRNEPEVEDMLQSMLHLNYYVISYEKRDFQLMPYALSFPLFDAMLPSSVNYGGFGLEITQAMSDLLLGFYETSVIPQNMSLAECLIASQFGGVFDPQFYESQTFGLNALVDAYELTGRTSDNALQGLEKYRGLPMLFIAMCYFQCVGSIDEGDGEAVCNLPLQQLPQFAEAFHCAPGEPLNPAKRCELL</sequence>
<organism evidence="5 6">
    <name type="scientific">Rhipicephalus sanguineus</name>
    <name type="common">Brown dog tick</name>
    <name type="synonym">Ixodes sanguineus</name>
    <dbReference type="NCBI Taxonomy" id="34632"/>
    <lineage>
        <taxon>Eukaryota</taxon>
        <taxon>Metazoa</taxon>
        <taxon>Ecdysozoa</taxon>
        <taxon>Arthropoda</taxon>
        <taxon>Chelicerata</taxon>
        <taxon>Arachnida</taxon>
        <taxon>Acari</taxon>
        <taxon>Parasitiformes</taxon>
        <taxon>Ixodida</taxon>
        <taxon>Ixodoidea</taxon>
        <taxon>Ixodidae</taxon>
        <taxon>Rhipicephalinae</taxon>
        <taxon>Rhipicephalus</taxon>
        <taxon>Rhipicephalus</taxon>
    </lineage>
</organism>
<reference evidence="5" key="1">
    <citation type="journal article" date="2020" name="Cell">
        <title>Large-Scale Comparative Analyses of Tick Genomes Elucidate Their Genetic Diversity and Vector Capacities.</title>
        <authorList>
            <consortium name="Tick Genome and Microbiome Consortium (TIGMIC)"/>
            <person name="Jia N."/>
            <person name="Wang J."/>
            <person name="Shi W."/>
            <person name="Du L."/>
            <person name="Sun Y."/>
            <person name="Zhan W."/>
            <person name="Jiang J.F."/>
            <person name="Wang Q."/>
            <person name="Zhang B."/>
            <person name="Ji P."/>
            <person name="Bell-Sakyi L."/>
            <person name="Cui X.M."/>
            <person name="Yuan T.T."/>
            <person name="Jiang B.G."/>
            <person name="Yang W.F."/>
            <person name="Lam T.T."/>
            <person name="Chang Q.C."/>
            <person name="Ding S.J."/>
            <person name="Wang X.J."/>
            <person name="Zhu J.G."/>
            <person name="Ruan X.D."/>
            <person name="Zhao L."/>
            <person name="Wei J.T."/>
            <person name="Ye R.Z."/>
            <person name="Que T.C."/>
            <person name="Du C.H."/>
            <person name="Zhou Y.H."/>
            <person name="Cheng J.X."/>
            <person name="Dai P.F."/>
            <person name="Guo W.B."/>
            <person name="Han X.H."/>
            <person name="Huang E.J."/>
            <person name="Li L.F."/>
            <person name="Wei W."/>
            <person name="Gao Y.C."/>
            <person name="Liu J.Z."/>
            <person name="Shao H.Z."/>
            <person name="Wang X."/>
            <person name="Wang C.C."/>
            <person name="Yang T.C."/>
            <person name="Huo Q.B."/>
            <person name="Li W."/>
            <person name="Chen H.Y."/>
            <person name="Chen S.E."/>
            <person name="Zhou L.G."/>
            <person name="Ni X.B."/>
            <person name="Tian J.H."/>
            <person name="Sheng Y."/>
            <person name="Liu T."/>
            <person name="Pan Y.S."/>
            <person name="Xia L.Y."/>
            <person name="Li J."/>
            <person name="Zhao F."/>
            <person name="Cao W.C."/>
        </authorList>
    </citation>
    <scope>NUCLEOTIDE SEQUENCE</scope>
    <source>
        <strain evidence="5">Rsan-2018</strain>
    </source>
</reference>
<dbReference type="InterPro" id="IPR024079">
    <property type="entry name" value="MetalloPept_cat_dom_sf"/>
</dbReference>
<dbReference type="EMBL" id="JABSTV010001248">
    <property type="protein sequence ID" value="KAH7968817.1"/>
    <property type="molecule type" value="Genomic_DNA"/>
</dbReference>
<feature type="domain" description="Peptidase M13 N-terminal" evidence="4">
    <location>
        <begin position="258"/>
        <end position="604"/>
    </location>
</feature>
<dbReference type="VEuPathDB" id="VectorBase:RSAN_046977"/>
<dbReference type="Pfam" id="PF05649">
    <property type="entry name" value="Peptidase_M13_N"/>
    <property type="match status" value="1"/>
</dbReference>
<dbReference type="PANTHER" id="PTHR11733">
    <property type="entry name" value="ZINC METALLOPROTEASE FAMILY M13 NEPRILYSIN-RELATED"/>
    <property type="match status" value="1"/>
</dbReference>
<evidence type="ECO:0000256" key="3">
    <source>
        <dbReference type="SAM" id="Phobius"/>
    </source>
</evidence>
<dbReference type="GO" id="GO:0005886">
    <property type="term" value="C:plasma membrane"/>
    <property type="evidence" value="ECO:0007669"/>
    <property type="project" value="TreeGrafter"/>
</dbReference>
<dbReference type="InterPro" id="IPR000718">
    <property type="entry name" value="Peptidase_M13"/>
</dbReference>
<dbReference type="InterPro" id="IPR042089">
    <property type="entry name" value="Peptidase_M13_dom_2"/>
</dbReference>
<feature type="transmembrane region" description="Helical" evidence="3">
    <location>
        <begin position="201"/>
        <end position="227"/>
    </location>
</feature>
<evidence type="ECO:0000256" key="1">
    <source>
        <dbReference type="ARBA" id="ARBA00007357"/>
    </source>
</evidence>
<feature type="compositionally biased region" description="Polar residues" evidence="2">
    <location>
        <begin position="106"/>
        <end position="118"/>
    </location>
</feature>
<feature type="compositionally biased region" description="Basic residues" evidence="2">
    <location>
        <begin position="21"/>
        <end position="33"/>
    </location>
</feature>
<feature type="region of interest" description="Disordered" evidence="2">
    <location>
        <begin position="1"/>
        <end position="169"/>
    </location>
</feature>
<dbReference type="InterPro" id="IPR008753">
    <property type="entry name" value="Peptidase_M13_N"/>
</dbReference>
<dbReference type="PROSITE" id="PS51885">
    <property type="entry name" value="NEPRILYSIN"/>
    <property type="match status" value="1"/>
</dbReference>
<feature type="compositionally biased region" description="Polar residues" evidence="2">
    <location>
        <begin position="139"/>
        <end position="167"/>
    </location>
</feature>
<dbReference type="GO" id="GO:0004222">
    <property type="term" value="F:metalloendopeptidase activity"/>
    <property type="evidence" value="ECO:0007669"/>
    <property type="project" value="InterPro"/>
</dbReference>
<dbReference type="Proteomes" id="UP000821837">
    <property type="component" value="Unassembled WGS sequence"/>
</dbReference>
<evidence type="ECO:0000259" key="4">
    <source>
        <dbReference type="Pfam" id="PF05649"/>
    </source>
</evidence>
<dbReference type="Gene3D" id="1.10.1380.10">
    <property type="entry name" value="Neutral endopeptidase , domain2"/>
    <property type="match status" value="1"/>
</dbReference>
<comment type="similarity">
    <text evidence="1">Belongs to the peptidase M13 family.</text>
</comment>
<evidence type="ECO:0000313" key="5">
    <source>
        <dbReference type="EMBL" id="KAH7968817.1"/>
    </source>
</evidence>
<dbReference type="PANTHER" id="PTHR11733:SF241">
    <property type="entry name" value="GH26575P-RELATED"/>
    <property type="match status" value="1"/>
</dbReference>
<gene>
    <name evidence="5" type="ORF">HPB52_011632</name>
</gene>
<keyword evidence="3" id="KW-0472">Membrane</keyword>
<dbReference type="AlphaFoldDB" id="A0A9D4Q8Z3"/>
<accession>A0A9D4Q8Z3</accession>